<evidence type="ECO:0008006" key="3">
    <source>
        <dbReference type="Google" id="ProtNLM"/>
    </source>
</evidence>
<evidence type="ECO:0000313" key="2">
    <source>
        <dbReference type="Proteomes" id="UP000247698"/>
    </source>
</evidence>
<organism evidence="1 2">
    <name type="scientific">Lactobacillus melliventris</name>
    <dbReference type="NCBI Taxonomy" id="1218507"/>
    <lineage>
        <taxon>Bacteria</taxon>
        <taxon>Bacillati</taxon>
        <taxon>Bacillota</taxon>
        <taxon>Bacilli</taxon>
        <taxon>Lactobacillales</taxon>
        <taxon>Lactobacillaceae</taxon>
        <taxon>Lactobacillus</taxon>
    </lineage>
</organism>
<name>A0ABX5N341_9LACO</name>
<dbReference type="InterPro" id="IPR036249">
    <property type="entry name" value="Thioredoxin-like_sf"/>
</dbReference>
<dbReference type="Proteomes" id="UP000247698">
    <property type="component" value="Unassembled WGS sequence"/>
</dbReference>
<dbReference type="EMBL" id="QGLG01000001">
    <property type="protein sequence ID" value="PXY86160.1"/>
    <property type="molecule type" value="Genomic_DNA"/>
</dbReference>
<dbReference type="SUPFAM" id="SSF52833">
    <property type="entry name" value="Thioredoxin-like"/>
    <property type="match status" value="1"/>
</dbReference>
<sequence length="170" mass="19732">MKKFKIVSLAIVFWPFISFLLPYTAIEVKASNIDTTNYYQQEDNVPTYKEYEENIRKTIPINSKELVTKTIAGQTFAVFLGYKECPACRAFSPTIKSFLNHNYIKLYYYDISTISKDDLTPELKNIVQNIIKLKGTPTIALIKHRKLIHEYIGSNVTEKQLFTLTKYKLS</sequence>
<keyword evidence="2" id="KW-1185">Reference proteome</keyword>
<dbReference type="InterPro" id="IPR046698">
    <property type="entry name" value="PedC-like"/>
</dbReference>
<dbReference type="Gene3D" id="3.40.30.10">
    <property type="entry name" value="Glutaredoxin"/>
    <property type="match status" value="1"/>
</dbReference>
<evidence type="ECO:0000313" key="1">
    <source>
        <dbReference type="EMBL" id="PXY86160.1"/>
    </source>
</evidence>
<gene>
    <name evidence="1" type="ORF">DK873_01010</name>
</gene>
<protein>
    <recommendedName>
        <fullName evidence="3">Bacteriocin transport accessory protein</fullName>
    </recommendedName>
</protein>
<dbReference type="RefSeq" id="WP_110445469.1">
    <property type="nucleotide sequence ID" value="NZ_QGLG01000001.1"/>
</dbReference>
<accession>A0ABX5N341</accession>
<dbReference type="Pfam" id="PF20207">
    <property type="entry name" value="DUF6568"/>
    <property type="match status" value="1"/>
</dbReference>
<reference evidence="1 2" key="1">
    <citation type="submission" date="2018-05" db="EMBL/GenBank/DDBJ databases">
        <title>Reference genomes for bee gut microbiota database.</title>
        <authorList>
            <person name="Ellegaard K.M."/>
        </authorList>
    </citation>
    <scope>NUCLEOTIDE SEQUENCE [LARGE SCALE GENOMIC DNA]</scope>
    <source>
        <strain evidence="1 2">ESL0184</strain>
    </source>
</reference>
<comment type="caution">
    <text evidence="1">The sequence shown here is derived from an EMBL/GenBank/DDBJ whole genome shotgun (WGS) entry which is preliminary data.</text>
</comment>
<proteinExistence type="predicted"/>